<proteinExistence type="predicted"/>
<comment type="caution">
    <text evidence="1">The sequence shown here is derived from an EMBL/GenBank/DDBJ whole genome shotgun (WGS) entry which is preliminary data.</text>
</comment>
<name>A0A4U8TDF3_9HELI</name>
<reference evidence="1 2" key="1">
    <citation type="journal article" date="2014" name="Genome Announc.">
        <title>Draft genome sequences of eight enterohepatic helicobacter species isolated from both laboratory and wild rodents.</title>
        <authorList>
            <person name="Sheh A."/>
            <person name="Shen Z."/>
            <person name="Fox J.G."/>
        </authorList>
    </citation>
    <scope>NUCLEOTIDE SEQUENCE [LARGE SCALE GENOMIC DNA]</scope>
    <source>
        <strain evidence="1 2">MIT 09-6949</strain>
    </source>
</reference>
<dbReference type="EMBL" id="JRPR02000001">
    <property type="protein sequence ID" value="TLD97893.1"/>
    <property type="molecule type" value="Genomic_DNA"/>
</dbReference>
<protein>
    <recommendedName>
        <fullName evidence="3">Periplasmic protein</fullName>
    </recommendedName>
</protein>
<organism evidence="1 2">
    <name type="scientific">Helicobacter jaachi</name>
    <dbReference type="NCBI Taxonomy" id="1677920"/>
    <lineage>
        <taxon>Bacteria</taxon>
        <taxon>Pseudomonadati</taxon>
        <taxon>Campylobacterota</taxon>
        <taxon>Epsilonproteobacteria</taxon>
        <taxon>Campylobacterales</taxon>
        <taxon>Helicobacteraceae</taxon>
        <taxon>Helicobacter</taxon>
    </lineage>
</organism>
<dbReference type="AlphaFoldDB" id="A0A4U8TDF3"/>
<evidence type="ECO:0000313" key="2">
    <source>
        <dbReference type="Proteomes" id="UP000029733"/>
    </source>
</evidence>
<dbReference type="OrthoDB" id="5338450at2"/>
<keyword evidence="2" id="KW-1185">Reference proteome</keyword>
<accession>A0A4U8TDF3</accession>
<evidence type="ECO:0008006" key="3">
    <source>
        <dbReference type="Google" id="ProtNLM"/>
    </source>
</evidence>
<sequence>MLRQILCALIITSALFGDAFDDKLRNLMGEQSYQVNSNFVHRIFANKNMYYTSGRLDIAKIVYALKSNGLLSSRFGQPSEVKLTFTSRTSPILLTKIGNNILTTMGYSYFVISRAELSNGLSSIEFSFNTEHTPDMGIIIDELGKRGFVCLDINRINAQSWNYVLEVNDPQLPNTKFLAKTMSLNLRETSGEYWLNLSGGGDLYIQATDFSKWNPRVVLYDKNLSIVDMVNNSGATTSLKVRVPQGVKFVMITDYDNQESLKEGISVRLQ</sequence>
<evidence type="ECO:0000313" key="1">
    <source>
        <dbReference type="EMBL" id="TLD97893.1"/>
    </source>
</evidence>
<dbReference type="STRING" id="1677920.LS71_05880"/>
<dbReference type="Proteomes" id="UP000029733">
    <property type="component" value="Unassembled WGS sequence"/>
</dbReference>
<gene>
    <name evidence="1" type="ORF">LS71_003440</name>
</gene>